<accession>A0ACB7SXR0</accession>
<protein>
    <submittedName>
        <fullName evidence="1">Uncharacterized protein</fullName>
    </submittedName>
</protein>
<sequence length="96" mass="10790">MGRDRPAPKGTRICEVSLEHVWKACEIDAGHKLKLLPHLRLRDLDPNHFEKMNVASAHALLRHATAAALRYLVQKCQLPKEALTTAFFLEETGHVG</sequence>
<proteinExistence type="predicted"/>
<gene>
    <name evidence="1" type="ORF">HPB50_013317</name>
</gene>
<evidence type="ECO:0000313" key="2">
    <source>
        <dbReference type="Proteomes" id="UP000821845"/>
    </source>
</evidence>
<organism evidence="1 2">
    <name type="scientific">Hyalomma asiaticum</name>
    <name type="common">Tick</name>
    <dbReference type="NCBI Taxonomy" id="266040"/>
    <lineage>
        <taxon>Eukaryota</taxon>
        <taxon>Metazoa</taxon>
        <taxon>Ecdysozoa</taxon>
        <taxon>Arthropoda</taxon>
        <taxon>Chelicerata</taxon>
        <taxon>Arachnida</taxon>
        <taxon>Acari</taxon>
        <taxon>Parasitiformes</taxon>
        <taxon>Ixodida</taxon>
        <taxon>Ixodoidea</taxon>
        <taxon>Ixodidae</taxon>
        <taxon>Hyalomminae</taxon>
        <taxon>Hyalomma</taxon>
    </lineage>
</organism>
<evidence type="ECO:0000313" key="1">
    <source>
        <dbReference type="EMBL" id="KAH6938832.1"/>
    </source>
</evidence>
<dbReference type="Proteomes" id="UP000821845">
    <property type="component" value="Chromosome 2"/>
</dbReference>
<reference evidence="1" key="1">
    <citation type="submission" date="2020-05" db="EMBL/GenBank/DDBJ databases">
        <title>Large-scale comparative analyses of tick genomes elucidate their genetic diversity and vector capacities.</title>
        <authorList>
            <person name="Jia N."/>
            <person name="Wang J."/>
            <person name="Shi W."/>
            <person name="Du L."/>
            <person name="Sun Y."/>
            <person name="Zhan W."/>
            <person name="Jiang J."/>
            <person name="Wang Q."/>
            <person name="Zhang B."/>
            <person name="Ji P."/>
            <person name="Sakyi L.B."/>
            <person name="Cui X."/>
            <person name="Yuan T."/>
            <person name="Jiang B."/>
            <person name="Yang W."/>
            <person name="Lam T.T.-Y."/>
            <person name="Chang Q."/>
            <person name="Ding S."/>
            <person name="Wang X."/>
            <person name="Zhu J."/>
            <person name="Ruan X."/>
            <person name="Zhao L."/>
            <person name="Wei J."/>
            <person name="Que T."/>
            <person name="Du C."/>
            <person name="Cheng J."/>
            <person name="Dai P."/>
            <person name="Han X."/>
            <person name="Huang E."/>
            <person name="Gao Y."/>
            <person name="Liu J."/>
            <person name="Shao H."/>
            <person name="Ye R."/>
            <person name="Li L."/>
            <person name="Wei W."/>
            <person name="Wang X."/>
            <person name="Wang C."/>
            <person name="Yang T."/>
            <person name="Huo Q."/>
            <person name="Li W."/>
            <person name="Guo W."/>
            <person name="Chen H."/>
            <person name="Zhou L."/>
            <person name="Ni X."/>
            <person name="Tian J."/>
            <person name="Zhou Y."/>
            <person name="Sheng Y."/>
            <person name="Liu T."/>
            <person name="Pan Y."/>
            <person name="Xia L."/>
            <person name="Li J."/>
            <person name="Zhao F."/>
            <person name="Cao W."/>
        </authorList>
    </citation>
    <scope>NUCLEOTIDE SEQUENCE</scope>
    <source>
        <strain evidence="1">Hyas-2018</strain>
    </source>
</reference>
<name>A0ACB7SXR0_HYAAI</name>
<comment type="caution">
    <text evidence="1">The sequence shown here is derived from an EMBL/GenBank/DDBJ whole genome shotgun (WGS) entry which is preliminary data.</text>
</comment>
<dbReference type="EMBL" id="CM023482">
    <property type="protein sequence ID" value="KAH6938832.1"/>
    <property type="molecule type" value="Genomic_DNA"/>
</dbReference>
<keyword evidence="2" id="KW-1185">Reference proteome</keyword>